<comment type="caution">
    <text evidence="3">Lacks conserved residue(s) required for the propagation of feature annotation.</text>
</comment>
<dbReference type="PROSITE" id="PS50026">
    <property type="entry name" value="EGF_3"/>
    <property type="match status" value="1"/>
</dbReference>
<dbReference type="InterPro" id="IPR018097">
    <property type="entry name" value="EGF_Ca-bd_CS"/>
</dbReference>
<dbReference type="PROSITE" id="PS01186">
    <property type="entry name" value="EGF_2"/>
    <property type="match status" value="1"/>
</dbReference>
<evidence type="ECO:0000256" key="1">
    <source>
        <dbReference type="ARBA" id="ARBA00022536"/>
    </source>
</evidence>
<evidence type="ECO:0000256" key="7">
    <source>
        <dbReference type="SAM" id="SignalP"/>
    </source>
</evidence>
<keyword evidence="11" id="KW-1185">Reference proteome</keyword>
<dbReference type="PANTHER" id="PTHR19324">
    <property type="entry name" value="PERFORIN-LIKE PROTEIN 1"/>
    <property type="match status" value="1"/>
</dbReference>
<keyword evidence="6" id="KW-0812">Transmembrane</keyword>
<dbReference type="SMART" id="SM00179">
    <property type="entry name" value="EGF_CA"/>
    <property type="match status" value="1"/>
</dbReference>
<dbReference type="InterPro" id="IPR035976">
    <property type="entry name" value="Sushi/SCR/CCP_sf"/>
</dbReference>
<dbReference type="CDD" id="cd00033">
    <property type="entry name" value="CCP"/>
    <property type="match status" value="2"/>
</dbReference>
<keyword evidence="7" id="KW-0732">Signal</keyword>
<keyword evidence="2 4" id="KW-1015">Disulfide bond</keyword>
<dbReference type="SUPFAM" id="SSF57196">
    <property type="entry name" value="EGF/Laminin"/>
    <property type="match status" value="1"/>
</dbReference>
<feature type="compositionally biased region" description="Polar residues" evidence="5">
    <location>
        <begin position="954"/>
        <end position="967"/>
    </location>
</feature>
<feature type="region of interest" description="Disordered" evidence="5">
    <location>
        <begin position="954"/>
        <end position="973"/>
    </location>
</feature>
<dbReference type="PROSITE" id="PS50923">
    <property type="entry name" value="SUSHI"/>
    <property type="match status" value="2"/>
</dbReference>
<dbReference type="Gene3D" id="2.10.25.10">
    <property type="entry name" value="Laminin"/>
    <property type="match status" value="1"/>
</dbReference>
<dbReference type="Pfam" id="PF00084">
    <property type="entry name" value="Sushi"/>
    <property type="match status" value="2"/>
</dbReference>
<accession>A0ABM4DNT8</accession>
<evidence type="ECO:0000256" key="3">
    <source>
        <dbReference type="PROSITE-ProRule" id="PRU00076"/>
    </source>
</evidence>
<evidence type="ECO:0000259" key="9">
    <source>
        <dbReference type="PROSITE" id="PS50923"/>
    </source>
</evidence>
<proteinExistence type="predicted"/>
<dbReference type="InterPro" id="IPR031569">
    <property type="entry name" value="ApeC"/>
</dbReference>
<organism evidence="11 12">
    <name type="scientific">Hydra vulgaris</name>
    <name type="common">Hydra</name>
    <name type="synonym">Hydra attenuata</name>
    <dbReference type="NCBI Taxonomy" id="6087"/>
    <lineage>
        <taxon>Eukaryota</taxon>
        <taxon>Metazoa</taxon>
        <taxon>Cnidaria</taxon>
        <taxon>Hydrozoa</taxon>
        <taxon>Hydroidolina</taxon>
        <taxon>Anthoathecata</taxon>
        <taxon>Aplanulata</taxon>
        <taxon>Hydridae</taxon>
        <taxon>Hydra</taxon>
    </lineage>
</organism>
<dbReference type="Gene3D" id="2.10.70.10">
    <property type="entry name" value="Complement Module, domain 1"/>
    <property type="match status" value="2"/>
</dbReference>
<dbReference type="SMART" id="SM00321">
    <property type="entry name" value="WSC"/>
    <property type="match status" value="1"/>
</dbReference>
<evidence type="ECO:0000256" key="4">
    <source>
        <dbReference type="PROSITE-ProRule" id="PRU00302"/>
    </source>
</evidence>
<evidence type="ECO:0000256" key="6">
    <source>
        <dbReference type="SAM" id="Phobius"/>
    </source>
</evidence>
<feature type="domain" description="Sushi" evidence="9">
    <location>
        <begin position="699"/>
        <end position="758"/>
    </location>
</feature>
<dbReference type="GeneID" id="136092295"/>
<keyword evidence="4" id="KW-0768">Sushi</keyword>
<evidence type="ECO:0000313" key="12">
    <source>
        <dbReference type="RefSeq" id="XP_065676245.1"/>
    </source>
</evidence>
<dbReference type="PANTHER" id="PTHR19324:SF33">
    <property type="entry name" value="MUCIN-5AC"/>
    <property type="match status" value="1"/>
</dbReference>
<dbReference type="Pfam" id="PF07645">
    <property type="entry name" value="EGF_CA"/>
    <property type="match status" value="1"/>
</dbReference>
<reference evidence="12" key="1">
    <citation type="submission" date="2025-08" db="UniProtKB">
        <authorList>
            <consortium name="RefSeq"/>
        </authorList>
    </citation>
    <scope>IDENTIFICATION</scope>
</reference>
<keyword evidence="6" id="KW-0472">Membrane</keyword>
<gene>
    <name evidence="12" type="primary">LOC136092295</name>
</gene>
<dbReference type="SMART" id="SM00181">
    <property type="entry name" value="EGF"/>
    <property type="match status" value="2"/>
</dbReference>
<dbReference type="SUPFAM" id="SSF57535">
    <property type="entry name" value="Complement control module/SCR domain"/>
    <property type="match status" value="2"/>
</dbReference>
<feature type="domain" description="WSC" evidence="10">
    <location>
        <begin position="155"/>
        <end position="247"/>
    </location>
</feature>
<dbReference type="PROSITE" id="PS51212">
    <property type="entry name" value="WSC"/>
    <property type="match status" value="1"/>
</dbReference>
<feature type="domain" description="Sushi" evidence="9">
    <location>
        <begin position="598"/>
        <end position="658"/>
    </location>
</feature>
<feature type="transmembrane region" description="Helical" evidence="6">
    <location>
        <begin position="811"/>
        <end position="834"/>
    </location>
</feature>
<feature type="signal peptide" evidence="7">
    <location>
        <begin position="1"/>
        <end position="21"/>
    </location>
</feature>
<feature type="disulfide bond" evidence="4">
    <location>
        <begin position="729"/>
        <end position="756"/>
    </location>
</feature>
<keyword evidence="1 3" id="KW-0245">EGF-like domain</keyword>
<dbReference type="PROSITE" id="PS01187">
    <property type="entry name" value="EGF_CA"/>
    <property type="match status" value="1"/>
</dbReference>
<dbReference type="RefSeq" id="XP_065676245.1">
    <property type="nucleotide sequence ID" value="XM_065820173.1"/>
</dbReference>
<dbReference type="CDD" id="cd00054">
    <property type="entry name" value="EGF_CA"/>
    <property type="match status" value="1"/>
</dbReference>
<protein>
    <submittedName>
        <fullName evidence="12">Uncharacterized protein LOC136092295</fullName>
    </submittedName>
</protein>
<dbReference type="InterPro" id="IPR002889">
    <property type="entry name" value="WSC_carb-bd"/>
</dbReference>
<feature type="domain" description="EGF-like" evidence="8">
    <location>
        <begin position="658"/>
        <end position="697"/>
    </location>
</feature>
<evidence type="ECO:0000256" key="2">
    <source>
        <dbReference type="ARBA" id="ARBA00023157"/>
    </source>
</evidence>
<evidence type="ECO:0000259" key="8">
    <source>
        <dbReference type="PROSITE" id="PS50026"/>
    </source>
</evidence>
<sequence>MFINLLCFLVIQLYEISYVNGKESGNNEIDNVIKETELHIKNGEIRHFCISRKTCCEDKFISIVEVKSAKTDCTDSEVLQELQFFINFKESFTNVITIPCLKSFSGELKVKYRCFSKVLECHPQCEKENSTCIFTADGSKCLLNSVLGIFGTDYRIKYIGCRKIRTPSEESEINISHIVTPQICIKVCQMLGYTYAALGETHTKCSCYQNVTYFEVAEEESCLSACSYNPYYSCGNGYNKHVFHTGIKNLKCSESSCPEGTFCVQFYEDYYCLCNETSKEQPKGCYGCLEGWSTTPDSTECFVMVNNLNTRNLSNDCRRYHGASLYNTSEKTNYFLLAFLANKLLKSGLVEANELQLQLINKSITNQTMPICRRIKSAVIGTYPWTTWPSGSYGLPMPVSGCPDGHNFKWDQGFYRQYTEHTNNQNEISDSFHLFGEVTKEYVFRGFCIKVEESFTEWPNGQYCIYKKGEHCPSNMVEGELFWDDEDTNNNNSATGVLPEGMFKRDTQIFYCCTTGEINQDGILLPRERPFYLFPYKFPICQHVIGTESSLEFIQYDIENYYENIGAAVAKGERHPYAEIVLPGYHLKIYYCYYKPIKSCGRPRHHSDLLKTQKNETYKVGDKVHYVCKNGYKNIGDEYDECLPSEHWSSVVGPKCVDVNECTDSRACHVKANCYNLLGSYICKCNPGWVGNGHTCKVAFCIPPSPLENGLHSNIKTEYAVGEYLFFKCSPNYLLIGSDSTVCQENGQWKSIFPICVEKSTCVDKSYACKSSTSYLSQVSNTTCSCKYVEKGNSTYQTDPPERAETSNATLVAVTTGSIALFTMILIAIAFVLLKWRKRERRLRDISLKSNTSVYADIEEFRLNLKMNRKKEFRRSSCFSTNTNAVVSWDSKPNLPPRISVCKSVSGTKSNSQFSSSISKFRRHSDFPLSESFLLPPNQFLSAISQEKIKRSFPSKQYNGFSPTQDDVASGLTEKRATKASASLCSQKAAVPLCSKNATASLYSENNTPQNHKQNDGSLSEYTENPYIDMNTDQFSIRSENDESENSLLTDHYGQIPKNTLRISLRHRSFTVGNTDKIAADVSEKDVNKLNKSSSYNSLQSNAYLNSEQANICFNSSQQPIIGSFQHDDSCDEKKGDQVLIINNWEDIAETDFSLQLKLPSAMKKNNKDWRMTMEEFSSRFFRYKIRCKLSSGRKRSETNPL</sequence>
<dbReference type="InterPro" id="IPR000436">
    <property type="entry name" value="Sushi_SCR_CCP_dom"/>
</dbReference>
<evidence type="ECO:0000259" key="10">
    <source>
        <dbReference type="PROSITE" id="PS51212"/>
    </source>
</evidence>
<dbReference type="PROSITE" id="PS00010">
    <property type="entry name" value="ASX_HYDROXYL"/>
    <property type="match status" value="1"/>
</dbReference>
<name>A0ABM4DNT8_HYDVU</name>
<feature type="chain" id="PRO_5047434717" evidence="7">
    <location>
        <begin position="22"/>
        <end position="1202"/>
    </location>
</feature>
<dbReference type="InterPro" id="IPR000152">
    <property type="entry name" value="EGF-type_Asp/Asn_hydroxyl_site"/>
</dbReference>
<dbReference type="InterPro" id="IPR049883">
    <property type="entry name" value="NOTCH1_EGF-like"/>
</dbReference>
<dbReference type="Pfam" id="PF16977">
    <property type="entry name" value="ApeC"/>
    <property type="match status" value="1"/>
</dbReference>
<dbReference type="SMART" id="SM00032">
    <property type="entry name" value="CCP"/>
    <property type="match status" value="2"/>
</dbReference>
<evidence type="ECO:0000313" key="11">
    <source>
        <dbReference type="Proteomes" id="UP001652625"/>
    </source>
</evidence>
<dbReference type="Pfam" id="PF01822">
    <property type="entry name" value="WSC"/>
    <property type="match status" value="1"/>
</dbReference>
<feature type="region of interest" description="Disordered" evidence="5">
    <location>
        <begin position="1003"/>
        <end position="1023"/>
    </location>
</feature>
<dbReference type="InterPro" id="IPR000742">
    <property type="entry name" value="EGF"/>
</dbReference>
<dbReference type="Proteomes" id="UP001652625">
    <property type="component" value="Chromosome 15"/>
</dbReference>
<keyword evidence="6" id="KW-1133">Transmembrane helix</keyword>
<evidence type="ECO:0000256" key="5">
    <source>
        <dbReference type="SAM" id="MobiDB-lite"/>
    </source>
</evidence>
<dbReference type="InterPro" id="IPR001881">
    <property type="entry name" value="EGF-like_Ca-bd_dom"/>
</dbReference>